<dbReference type="EnsemblPlants" id="OB11G20060.1">
    <property type="protein sequence ID" value="OB11G20060.1"/>
    <property type="gene ID" value="OB11G20060"/>
</dbReference>
<dbReference type="KEGG" id="obr:102706608"/>
<feature type="region of interest" description="Disordered" evidence="1">
    <location>
        <begin position="403"/>
        <end position="447"/>
    </location>
</feature>
<protein>
    <submittedName>
        <fullName evidence="3">Uncharacterized protein</fullName>
    </submittedName>
</protein>
<evidence type="ECO:0000256" key="2">
    <source>
        <dbReference type="SAM" id="Phobius"/>
    </source>
</evidence>
<dbReference type="eggNOG" id="ENOG502RTE2">
    <property type="taxonomic scope" value="Eukaryota"/>
</dbReference>
<dbReference type="GeneID" id="102706608"/>
<gene>
    <name evidence="3" type="primary">LOC102706608</name>
</gene>
<dbReference type="Proteomes" id="UP000006038">
    <property type="component" value="Chromosome 11"/>
</dbReference>
<evidence type="ECO:0000313" key="3">
    <source>
        <dbReference type="EnsemblPlants" id="OB11G20060.1"/>
    </source>
</evidence>
<feature type="compositionally biased region" description="Basic and acidic residues" evidence="1">
    <location>
        <begin position="410"/>
        <end position="419"/>
    </location>
</feature>
<dbReference type="RefSeq" id="XP_006663429.1">
    <property type="nucleotide sequence ID" value="XM_006663366.2"/>
</dbReference>
<feature type="compositionally biased region" description="Basic and acidic residues" evidence="1">
    <location>
        <begin position="475"/>
        <end position="485"/>
    </location>
</feature>
<keyword evidence="2" id="KW-1133">Transmembrane helix</keyword>
<feature type="compositionally biased region" description="Polar residues" evidence="1">
    <location>
        <begin position="219"/>
        <end position="231"/>
    </location>
</feature>
<sequence length="666" mass="72382">MAAARLCGDSGGDGDAAPLALSVLHDLLGVAAFVASHPLHAAYALFFARHLLALACFFCPLLLTTSLLLAVLVTVAPYVGGGGGESPPPPGVRSSLGWTCGIAVGALRAELRPDGAGTRAGGGAVALLGQLCSFVLGPGDAAAVHRVGEIMGELCDIGDSCFIPQDKSMMFDHTELGLPWHHPAIDGEISMDQEALDDEIKDGIEVKKVVLELDAPHFPSQSCSASDTSLQDMDEHEQNAIQDQSSGSPDVDGLSDGVEEKRLECDPVSVEIKKCEPAARPHSSVSRRILQWEAQASGNFKRALDEMEDNAVEFCSEESPLMGFKECNKLEDAEKRGKKSEVEEATPVAQSCGHQEEQEFKDVKECVPSEAENCSKIQQSEESRLAVLSEQEWQEEKLKIVLPEPELQDQEYKDVEPVKESQGQEQRFVQSGEEKQERQECSCVQPEEEQLQEQQECDNGVQTEEEELQEEFKDADQELAREDPLRPSTSIARRVHSRTSSENLVVGGEGSPRKEKEWKRTLACKLYEERMQLKLCRDRAVVECSDNMDMLWEAYEVGVGGGGASSAAATKRGGSKTKRGSSSKQEHSIAKGTQEQVEAEDEDDGDGDGDYDEEGSVRQLCCLQALKFSTRKMNLGGGKPSLAKISKVLRRVAALSRSGSRRSTKG</sequence>
<feature type="region of interest" description="Disordered" evidence="1">
    <location>
        <begin position="562"/>
        <end position="614"/>
    </location>
</feature>
<dbReference type="OMA" id="RILQWEA"/>
<proteinExistence type="predicted"/>
<accession>J3N870</accession>
<name>J3N870_ORYBR</name>
<feature type="region of interest" description="Disordered" evidence="1">
    <location>
        <begin position="219"/>
        <end position="256"/>
    </location>
</feature>
<dbReference type="HOGENOM" id="CLU_025828_0_0_1"/>
<dbReference type="AlphaFoldDB" id="J3N870"/>
<feature type="transmembrane region" description="Helical" evidence="2">
    <location>
        <begin position="51"/>
        <end position="79"/>
    </location>
</feature>
<dbReference type="OrthoDB" id="1939140at2759"/>
<dbReference type="PANTHER" id="PTHR36760">
    <property type="entry name" value="ACIDIC LEUCINE-RICH NUCLEAR PHOSPHOPROTEIN 32 FAMILY B PROTEIN"/>
    <property type="match status" value="1"/>
</dbReference>
<evidence type="ECO:0000256" key="1">
    <source>
        <dbReference type="SAM" id="MobiDB-lite"/>
    </source>
</evidence>
<feature type="compositionally biased region" description="Polar residues" evidence="1">
    <location>
        <begin position="239"/>
        <end position="248"/>
    </location>
</feature>
<keyword evidence="2" id="KW-0472">Membrane</keyword>
<reference evidence="3" key="2">
    <citation type="submission" date="2013-04" db="UniProtKB">
        <authorList>
            <consortium name="EnsemblPlants"/>
        </authorList>
    </citation>
    <scope>IDENTIFICATION</scope>
</reference>
<organism evidence="3">
    <name type="scientific">Oryza brachyantha</name>
    <name type="common">malo sina</name>
    <dbReference type="NCBI Taxonomy" id="4533"/>
    <lineage>
        <taxon>Eukaryota</taxon>
        <taxon>Viridiplantae</taxon>
        <taxon>Streptophyta</taxon>
        <taxon>Embryophyta</taxon>
        <taxon>Tracheophyta</taxon>
        <taxon>Spermatophyta</taxon>
        <taxon>Magnoliopsida</taxon>
        <taxon>Liliopsida</taxon>
        <taxon>Poales</taxon>
        <taxon>Poaceae</taxon>
        <taxon>BOP clade</taxon>
        <taxon>Oryzoideae</taxon>
        <taxon>Oryzeae</taxon>
        <taxon>Oryzinae</taxon>
        <taxon>Oryza</taxon>
    </lineage>
</organism>
<dbReference type="PANTHER" id="PTHR36760:SF1">
    <property type="entry name" value="ACIDIC LEUCINE-RICH NUCLEAR PHOSPHOPROTEIN 32 FAMILY B PROTEIN"/>
    <property type="match status" value="1"/>
</dbReference>
<evidence type="ECO:0000313" key="4">
    <source>
        <dbReference type="Proteomes" id="UP000006038"/>
    </source>
</evidence>
<reference evidence="3" key="1">
    <citation type="journal article" date="2013" name="Nat. Commun.">
        <title>Whole-genome sequencing of Oryza brachyantha reveals mechanisms underlying Oryza genome evolution.</title>
        <authorList>
            <person name="Chen J."/>
            <person name="Huang Q."/>
            <person name="Gao D."/>
            <person name="Wang J."/>
            <person name="Lang Y."/>
            <person name="Liu T."/>
            <person name="Li B."/>
            <person name="Bai Z."/>
            <person name="Luis Goicoechea J."/>
            <person name="Liang C."/>
            <person name="Chen C."/>
            <person name="Zhang W."/>
            <person name="Sun S."/>
            <person name="Liao Y."/>
            <person name="Zhang X."/>
            <person name="Yang L."/>
            <person name="Song C."/>
            <person name="Wang M."/>
            <person name="Shi J."/>
            <person name="Liu G."/>
            <person name="Liu J."/>
            <person name="Zhou H."/>
            <person name="Zhou W."/>
            <person name="Yu Q."/>
            <person name="An N."/>
            <person name="Chen Y."/>
            <person name="Cai Q."/>
            <person name="Wang B."/>
            <person name="Liu B."/>
            <person name="Min J."/>
            <person name="Huang Y."/>
            <person name="Wu H."/>
            <person name="Li Z."/>
            <person name="Zhang Y."/>
            <person name="Yin Y."/>
            <person name="Song W."/>
            <person name="Jiang J."/>
            <person name="Jackson S.A."/>
            <person name="Wing R.A."/>
            <person name="Wang J."/>
            <person name="Chen M."/>
        </authorList>
    </citation>
    <scope>NUCLEOTIDE SEQUENCE [LARGE SCALE GENOMIC DNA]</scope>
    <source>
        <strain evidence="3">cv. IRGC 101232</strain>
    </source>
</reference>
<keyword evidence="4" id="KW-1185">Reference proteome</keyword>
<keyword evidence="2" id="KW-0812">Transmembrane</keyword>
<feature type="region of interest" description="Disordered" evidence="1">
    <location>
        <begin position="337"/>
        <end position="356"/>
    </location>
</feature>
<feature type="compositionally biased region" description="Acidic residues" evidence="1">
    <location>
        <begin position="597"/>
        <end position="614"/>
    </location>
</feature>
<dbReference type="Gramene" id="OB11G20060.1">
    <property type="protein sequence ID" value="OB11G20060.1"/>
    <property type="gene ID" value="OB11G20060"/>
</dbReference>
<feature type="region of interest" description="Disordered" evidence="1">
    <location>
        <begin position="475"/>
        <end position="517"/>
    </location>
</feature>